<comment type="similarity">
    <text evidence="2">Belongs to the ribose 5-phosphate isomerase family.</text>
</comment>
<dbReference type="SUPFAM" id="SSF75445">
    <property type="entry name" value="D-ribose-5-phosphate isomerase (RpiA), lid domain"/>
    <property type="match status" value="1"/>
</dbReference>
<comment type="catalytic activity">
    <reaction evidence="2">
        <text>aldehydo-D-ribose 5-phosphate = D-ribulose 5-phosphate</text>
        <dbReference type="Rhea" id="RHEA:14657"/>
        <dbReference type="ChEBI" id="CHEBI:58121"/>
        <dbReference type="ChEBI" id="CHEBI:58273"/>
        <dbReference type="EC" id="5.3.1.6"/>
    </reaction>
</comment>
<dbReference type="NCBIfam" id="TIGR00021">
    <property type="entry name" value="rpiA"/>
    <property type="match status" value="1"/>
</dbReference>
<feature type="active site" description="Proton acceptor" evidence="2">
    <location>
        <position position="109"/>
    </location>
</feature>
<keyword evidence="4" id="KW-1185">Reference proteome</keyword>
<evidence type="ECO:0000313" key="4">
    <source>
        <dbReference type="Proteomes" id="UP001519344"/>
    </source>
</evidence>
<dbReference type="InterPro" id="IPR037171">
    <property type="entry name" value="NagB/RpiA_transferase-like"/>
</dbReference>
<feature type="binding site" evidence="2">
    <location>
        <begin position="32"/>
        <end position="35"/>
    </location>
    <ligand>
        <name>substrate</name>
    </ligand>
</feature>
<evidence type="ECO:0000256" key="1">
    <source>
        <dbReference type="ARBA" id="ARBA00023235"/>
    </source>
</evidence>
<comment type="function">
    <text evidence="2">Catalyzes the reversible conversion of ribose-5-phosphate to ribulose 5-phosphate.</text>
</comment>
<dbReference type="HAMAP" id="MF_00170">
    <property type="entry name" value="Rib_5P_isom_A"/>
    <property type="match status" value="1"/>
</dbReference>
<feature type="binding site" evidence="2">
    <location>
        <begin position="100"/>
        <end position="103"/>
    </location>
    <ligand>
        <name>substrate</name>
    </ligand>
</feature>
<comment type="subunit">
    <text evidence="2">Homodimer.</text>
</comment>
<dbReference type="NCBIfam" id="NF001924">
    <property type="entry name" value="PRK00702.1"/>
    <property type="match status" value="1"/>
</dbReference>
<dbReference type="SUPFAM" id="SSF100950">
    <property type="entry name" value="NagB/RpiA/CoA transferase-like"/>
    <property type="match status" value="1"/>
</dbReference>
<comment type="caution">
    <text evidence="3">The sequence shown here is derived from an EMBL/GenBank/DDBJ whole genome shotgun (WGS) entry which is preliminary data.</text>
</comment>
<dbReference type="Gene3D" id="3.40.50.1360">
    <property type="match status" value="1"/>
</dbReference>
<feature type="binding site" evidence="2">
    <location>
        <begin position="87"/>
        <end position="90"/>
    </location>
    <ligand>
        <name>substrate</name>
    </ligand>
</feature>
<dbReference type="PANTHER" id="PTHR11934">
    <property type="entry name" value="RIBOSE-5-PHOSPHATE ISOMERASE"/>
    <property type="match status" value="1"/>
</dbReference>
<dbReference type="GO" id="GO:0004751">
    <property type="term" value="F:ribose-5-phosphate isomerase activity"/>
    <property type="evidence" value="ECO:0007669"/>
    <property type="project" value="UniProtKB-EC"/>
</dbReference>
<keyword evidence="1 2" id="KW-0413">Isomerase</keyword>
<organism evidence="3 4">
    <name type="scientific">Paenibacillus aceris</name>
    <dbReference type="NCBI Taxonomy" id="869555"/>
    <lineage>
        <taxon>Bacteria</taxon>
        <taxon>Bacillati</taxon>
        <taxon>Bacillota</taxon>
        <taxon>Bacilli</taxon>
        <taxon>Bacillales</taxon>
        <taxon>Paenibacillaceae</taxon>
        <taxon>Paenibacillus</taxon>
    </lineage>
</organism>
<comment type="pathway">
    <text evidence="2">Carbohydrate degradation; pentose phosphate pathway; D-ribose 5-phosphate from D-ribulose 5-phosphate (non-oxidative stage): step 1/1.</text>
</comment>
<evidence type="ECO:0000256" key="2">
    <source>
        <dbReference type="HAMAP-Rule" id="MF_00170"/>
    </source>
</evidence>
<accession>A0ABS4HSG1</accession>
<dbReference type="Pfam" id="PF06026">
    <property type="entry name" value="Rib_5-P_isom_A"/>
    <property type="match status" value="1"/>
</dbReference>
<evidence type="ECO:0000313" key="3">
    <source>
        <dbReference type="EMBL" id="MBP1961549.1"/>
    </source>
</evidence>
<gene>
    <name evidence="2" type="primary">rpiA</name>
    <name evidence="3" type="ORF">J2Z65_000743</name>
</gene>
<sequence>MQMALENSNPKQLAAEQAVAYIQDGMTVGLGTGSTAYWAIQQIGKNVHSGLQIKAVATSIQSEKLAAELGIPLIPFSEVKEINVTIDGADEVDGAWNLIKGGGGALLREKIIASSSKELIIVVDESKVVDQLGKFHLPVEVVKFGYELTRHKLSMLGCEPNLRMEDQRPYTTDNGNYILDCDFKQISRPGECHDAINSIPGVVDNGLFIAMAAKVIVGYKDGSVKELQKAF</sequence>
<dbReference type="Proteomes" id="UP001519344">
    <property type="component" value="Unassembled WGS sequence"/>
</dbReference>
<dbReference type="CDD" id="cd01398">
    <property type="entry name" value="RPI_A"/>
    <property type="match status" value="1"/>
</dbReference>
<name>A0ABS4HSG1_9BACL</name>
<dbReference type="EC" id="5.3.1.6" evidence="2"/>
<dbReference type="EMBL" id="JAGGKV010000001">
    <property type="protein sequence ID" value="MBP1961549.1"/>
    <property type="molecule type" value="Genomic_DNA"/>
</dbReference>
<protein>
    <recommendedName>
        <fullName evidence="2">Ribose-5-phosphate isomerase A</fullName>
        <ecNumber evidence="2">5.3.1.6</ecNumber>
    </recommendedName>
    <alternativeName>
        <fullName evidence="2">Phosphoriboisomerase A</fullName>
        <shortName evidence="2">PRI</shortName>
    </alternativeName>
</protein>
<proteinExistence type="inferred from homology"/>
<dbReference type="PANTHER" id="PTHR11934:SF0">
    <property type="entry name" value="RIBOSE-5-PHOSPHATE ISOMERASE"/>
    <property type="match status" value="1"/>
</dbReference>
<reference evidence="3 4" key="1">
    <citation type="submission" date="2021-03" db="EMBL/GenBank/DDBJ databases">
        <title>Genomic Encyclopedia of Type Strains, Phase IV (KMG-IV): sequencing the most valuable type-strain genomes for metagenomic binning, comparative biology and taxonomic classification.</title>
        <authorList>
            <person name="Goeker M."/>
        </authorList>
    </citation>
    <scope>NUCLEOTIDE SEQUENCE [LARGE SCALE GENOMIC DNA]</scope>
    <source>
        <strain evidence="3 4">DSM 24950</strain>
    </source>
</reference>
<dbReference type="InterPro" id="IPR020672">
    <property type="entry name" value="Ribose5P_isomerase_typA_subgr"/>
</dbReference>
<dbReference type="Gene3D" id="3.30.70.260">
    <property type="match status" value="1"/>
</dbReference>
<dbReference type="InterPro" id="IPR004788">
    <property type="entry name" value="Ribose5P_isomerase_type_A"/>
</dbReference>
<feature type="binding site" evidence="2">
    <location>
        <position position="127"/>
    </location>
    <ligand>
        <name>substrate</name>
    </ligand>
</feature>